<keyword evidence="1" id="KW-0472">Membrane</keyword>
<evidence type="ECO:0000313" key="3">
    <source>
        <dbReference type="Proteomes" id="UP001519287"/>
    </source>
</evidence>
<comment type="caution">
    <text evidence="2">The sequence shown here is derived from an EMBL/GenBank/DDBJ whole genome shotgun (WGS) entry which is preliminary data.</text>
</comment>
<gene>
    <name evidence="2" type="ORF">J2Z66_000588</name>
</gene>
<evidence type="ECO:0000313" key="2">
    <source>
        <dbReference type="EMBL" id="MBP1988993.1"/>
    </source>
</evidence>
<feature type="transmembrane region" description="Helical" evidence="1">
    <location>
        <begin position="41"/>
        <end position="64"/>
    </location>
</feature>
<accession>A0ABS4IN96</accession>
<feature type="transmembrane region" description="Helical" evidence="1">
    <location>
        <begin position="153"/>
        <end position="173"/>
    </location>
</feature>
<feature type="transmembrane region" description="Helical" evidence="1">
    <location>
        <begin position="124"/>
        <end position="147"/>
    </location>
</feature>
<dbReference type="EMBL" id="JAGGLB010000002">
    <property type="protein sequence ID" value="MBP1988993.1"/>
    <property type="molecule type" value="Genomic_DNA"/>
</dbReference>
<dbReference type="RefSeq" id="WP_209969768.1">
    <property type="nucleotide sequence ID" value="NZ_JAGGLB010000002.1"/>
</dbReference>
<evidence type="ECO:0000256" key="1">
    <source>
        <dbReference type="SAM" id="Phobius"/>
    </source>
</evidence>
<dbReference type="Proteomes" id="UP001519287">
    <property type="component" value="Unassembled WGS sequence"/>
</dbReference>
<feature type="transmembrane region" description="Helical" evidence="1">
    <location>
        <begin position="180"/>
        <end position="199"/>
    </location>
</feature>
<feature type="transmembrane region" description="Helical" evidence="1">
    <location>
        <begin position="205"/>
        <end position="223"/>
    </location>
</feature>
<name>A0ABS4IN96_9BACL</name>
<sequence length="294" mass="32977">MLEIGLLLNLVILFAAGRWLLPVCLRFLVAHNRLESNYLKAFIPTGTGVFIWLLAAFQEMLYTVVARLPVPEIQGVMQQISFHVIYTTAITIIFIIGWTDDILGYKAVKGFRGHWRKWSEEGTVTTGLVKVFGVGAVSVWFVLQIPFFNVIPLWHFIIKTALLILITNGYNLLDVRPGRALKAYILLAIVLFIGLKGLPSEVLHFLLPVMLPVLIGVVLIFPGDIQGKHMLGDTGANLLGFSLGCWLIMGAPIWLELVVLLLLLILHVLAEVSSVSRLIERNRVLHWIDRWGRA</sequence>
<keyword evidence="1" id="KW-0812">Transmembrane</keyword>
<proteinExistence type="predicted"/>
<keyword evidence="1" id="KW-1133">Transmembrane helix</keyword>
<organism evidence="2 3">
    <name type="scientific">Paenibacillus eucommiae</name>
    <dbReference type="NCBI Taxonomy" id="1355755"/>
    <lineage>
        <taxon>Bacteria</taxon>
        <taxon>Bacillati</taxon>
        <taxon>Bacillota</taxon>
        <taxon>Bacilli</taxon>
        <taxon>Bacillales</taxon>
        <taxon>Paenibacillaceae</taxon>
        <taxon>Paenibacillus</taxon>
    </lineage>
</organism>
<keyword evidence="3" id="KW-1185">Reference proteome</keyword>
<feature type="transmembrane region" description="Helical" evidence="1">
    <location>
        <begin position="6"/>
        <end position="29"/>
    </location>
</feature>
<protein>
    <submittedName>
        <fullName evidence="2">UDP-N-acetylmuramyl pentapeptide phosphotransferase/UDP-N-acetylglucosamine-1-phosphate transferase</fullName>
    </submittedName>
</protein>
<feature type="transmembrane region" description="Helical" evidence="1">
    <location>
        <begin position="84"/>
        <end position="103"/>
    </location>
</feature>
<reference evidence="2 3" key="1">
    <citation type="submission" date="2021-03" db="EMBL/GenBank/DDBJ databases">
        <title>Genomic Encyclopedia of Type Strains, Phase IV (KMG-IV): sequencing the most valuable type-strain genomes for metagenomic binning, comparative biology and taxonomic classification.</title>
        <authorList>
            <person name="Goeker M."/>
        </authorList>
    </citation>
    <scope>NUCLEOTIDE SEQUENCE [LARGE SCALE GENOMIC DNA]</scope>
    <source>
        <strain evidence="2 3">DSM 26048</strain>
    </source>
</reference>